<evidence type="ECO:0000256" key="2">
    <source>
        <dbReference type="ARBA" id="ARBA00022801"/>
    </source>
</evidence>
<dbReference type="InterPro" id="IPR002053">
    <property type="entry name" value="Glyco_hydro_25"/>
</dbReference>
<dbReference type="SUPFAM" id="SSF51445">
    <property type="entry name" value="(Trans)glycosidases"/>
    <property type="match status" value="1"/>
</dbReference>
<comment type="caution">
    <text evidence="5">The sequence shown here is derived from an EMBL/GenBank/DDBJ whole genome shotgun (WGS) entry which is preliminary data.</text>
</comment>
<keyword evidence="3 4" id="KW-0326">Glycosidase</keyword>
<evidence type="ECO:0000256" key="1">
    <source>
        <dbReference type="ARBA" id="ARBA00010646"/>
    </source>
</evidence>
<gene>
    <name evidence="5" type="ORF">J21TS3_15860</name>
</gene>
<dbReference type="Pfam" id="PF01183">
    <property type="entry name" value="Glyco_hydro_25"/>
    <property type="match status" value="1"/>
</dbReference>
<name>A0ABQ4LU13_9BACL</name>
<dbReference type="InterPro" id="IPR017853">
    <property type="entry name" value="GH"/>
</dbReference>
<dbReference type="EC" id="3.2.1.17" evidence="4"/>
<reference evidence="5 6" key="1">
    <citation type="submission" date="2021-03" db="EMBL/GenBank/DDBJ databases">
        <title>Antimicrobial resistance genes in bacteria isolated from Japanese honey, and their potential for conferring macrolide and lincosamide resistance in the American foulbrood pathogen Paenibacillus larvae.</title>
        <authorList>
            <person name="Okamoto M."/>
            <person name="Kumagai M."/>
            <person name="Kanamori H."/>
            <person name="Takamatsu D."/>
        </authorList>
    </citation>
    <scope>NUCLEOTIDE SEQUENCE [LARGE SCALE GENOMIC DNA]</scope>
    <source>
        <strain evidence="5 6">J21TS3</strain>
    </source>
</reference>
<dbReference type="PANTHER" id="PTHR34135">
    <property type="entry name" value="LYSOZYME"/>
    <property type="match status" value="1"/>
</dbReference>
<dbReference type="CDD" id="cd00599">
    <property type="entry name" value="GH25_muramidase"/>
    <property type="match status" value="1"/>
</dbReference>
<dbReference type="RefSeq" id="WP_212948876.1">
    <property type="nucleotide sequence ID" value="NZ_BORW01000006.1"/>
</dbReference>
<dbReference type="SMART" id="SM00641">
    <property type="entry name" value="Glyco_25"/>
    <property type="match status" value="1"/>
</dbReference>
<dbReference type="Proteomes" id="UP000680638">
    <property type="component" value="Unassembled WGS sequence"/>
</dbReference>
<protein>
    <recommendedName>
        <fullName evidence="4">Lysozyme</fullName>
        <ecNumber evidence="4">3.2.1.17</ecNumber>
    </recommendedName>
</protein>
<dbReference type="PROSITE" id="PS00953">
    <property type="entry name" value="GLYCOSYL_HYDROL_F25_1"/>
    <property type="match status" value="1"/>
</dbReference>
<dbReference type="EMBL" id="BORW01000006">
    <property type="protein sequence ID" value="GIO66765.1"/>
    <property type="molecule type" value="Genomic_DNA"/>
</dbReference>
<proteinExistence type="inferred from homology"/>
<comment type="catalytic activity">
    <reaction evidence="4">
        <text>Hydrolysis of (1-&gt;4)-beta-linkages between N-acetylmuramic acid and N-acetyl-D-glucosamine residues in a peptidoglycan and between N-acetyl-D-glucosamine residues in chitodextrins.</text>
        <dbReference type="EC" id="3.2.1.17"/>
    </reaction>
</comment>
<evidence type="ECO:0000313" key="5">
    <source>
        <dbReference type="EMBL" id="GIO66765.1"/>
    </source>
</evidence>
<comment type="similarity">
    <text evidence="1 4">Belongs to the glycosyl hydrolase 25 family.</text>
</comment>
<evidence type="ECO:0000256" key="3">
    <source>
        <dbReference type="ARBA" id="ARBA00023295"/>
    </source>
</evidence>
<dbReference type="PROSITE" id="PS51904">
    <property type="entry name" value="GLYCOSYL_HYDROL_F25_2"/>
    <property type="match status" value="1"/>
</dbReference>
<dbReference type="InterPro" id="IPR008270">
    <property type="entry name" value="Glyco_hydro_25_AS"/>
</dbReference>
<dbReference type="PANTHER" id="PTHR34135:SF2">
    <property type="entry name" value="LYSOZYME"/>
    <property type="match status" value="1"/>
</dbReference>
<evidence type="ECO:0000313" key="6">
    <source>
        <dbReference type="Proteomes" id="UP000680638"/>
    </source>
</evidence>
<sequence>MQSRNGNHAKGIDVSHWQGVIDWKRVRSAGYSFAFLKATEGPKLVDDRFRVNSQGARSAGLLTGAYHFTRARNEADVNAELEHFVQTVESAGGLSSFKLPLALDVETKEGGTRANITAIVREWVTRFKLRTGRTLMIYTYPDFIDTSLDGTLGNVPLWYAYYNSGVPADKGGWTSWEFIQYTNKGRVPGINGDVDLNEYKGSEADLMAAYNRNDQGKEPDAPEWKEAGRQWLIKHAGISPEWQAEDPLDIGTLGAILAKYAASGNK</sequence>
<keyword evidence="6" id="KW-1185">Reference proteome</keyword>
<dbReference type="InterPro" id="IPR018077">
    <property type="entry name" value="Glyco_hydro_fam25_subgr"/>
</dbReference>
<evidence type="ECO:0000256" key="4">
    <source>
        <dbReference type="RuleBase" id="RU361176"/>
    </source>
</evidence>
<keyword evidence="2 4" id="KW-0378">Hydrolase</keyword>
<dbReference type="Gene3D" id="3.20.20.80">
    <property type="entry name" value="Glycosidases"/>
    <property type="match status" value="1"/>
</dbReference>
<organism evidence="5 6">
    <name type="scientific">Paenibacillus cookii</name>
    <dbReference type="NCBI Taxonomy" id="157839"/>
    <lineage>
        <taxon>Bacteria</taxon>
        <taxon>Bacillati</taxon>
        <taxon>Bacillota</taxon>
        <taxon>Bacilli</taxon>
        <taxon>Bacillales</taxon>
        <taxon>Paenibacillaceae</taxon>
        <taxon>Paenibacillus</taxon>
    </lineage>
</organism>
<accession>A0ABQ4LU13</accession>